<dbReference type="GO" id="GO:0005524">
    <property type="term" value="F:ATP binding"/>
    <property type="evidence" value="ECO:0007669"/>
    <property type="project" value="UniProtKB-UniRule"/>
</dbReference>
<evidence type="ECO:0000256" key="2">
    <source>
        <dbReference type="ARBA" id="ARBA00022741"/>
    </source>
</evidence>
<sequence>MFSKEHPEEELSAADRYLDLWESGSESPVLKDFLNESTKLDLQELTDVLLIDQSERWAEGKGIPVEQYFENYPELSQHPEQSIDLIYGEFRNRTDANVAERSADLESRFPEWREKLQRQFEVARWMEEIDLSEIQRDVSTVSSNSTIPLSDPLTAAPLPFSDYQLDVELGEGAMGKVYRATQKSLGKTVAIKILGEIGRNNDELRERFLCEARMVASLHHPHIVDVHGLGRTNDNRYFLVMDYIDGKDLDKLTIHGRLSVEEIVPIMATIARAIDHAHSRGIIHRDIKPGNILVDSYGQVKVTDFGLSLQVDESPLEKSDDRQIIGTPQYMAPEQADRSLGSIDSRTDVYGLGGLLFTLLTGEPPVVGSSKMQVLAKLISPIPNRSPREVNLDIPVSVELICMKALKKDPQERFQSAREFEEALLKVKSGSYPREQAESSIRSVILNIRPNWAIPTVLFAICLTVLIAVMMLRTKESSELNPSIYTTSSDLAGKVNWQIMLYPGGKKHLETDLINLPQTINEGDSIRLNFQFEEAIYPYVVWIGTNPESKVQEINVLQSPQPDTNPVKELKLPGENELAFPLIKSAGTELCLLIFRNEPLPESASLTVHLKKIPQFSQQLQGPVVVDGQQIGHHIELPKEQEELLNRDLIAESRPLGNPELLITQPNILEMKEWIKSLPEDLGEVHYLLFQVNQDLN</sequence>
<dbReference type="KEGG" id="plon:Pla110_18520"/>
<evidence type="ECO:0000256" key="4">
    <source>
        <dbReference type="ARBA" id="ARBA00022840"/>
    </source>
</evidence>
<evidence type="ECO:0000256" key="5">
    <source>
        <dbReference type="PROSITE-ProRule" id="PRU10141"/>
    </source>
</evidence>
<dbReference type="InterPro" id="IPR011009">
    <property type="entry name" value="Kinase-like_dom_sf"/>
</dbReference>
<gene>
    <name evidence="7" type="primary">prkC_7</name>
    <name evidence="7" type="ORF">Pla110_18520</name>
</gene>
<dbReference type="SMART" id="SM00220">
    <property type="entry name" value="S_TKc"/>
    <property type="match status" value="1"/>
</dbReference>
<dbReference type="PANTHER" id="PTHR43289">
    <property type="entry name" value="MITOGEN-ACTIVATED PROTEIN KINASE KINASE KINASE 20-RELATED"/>
    <property type="match status" value="1"/>
</dbReference>
<name>A0A518CLN3_9PLAN</name>
<organism evidence="7 8">
    <name type="scientific">Polystyrenella longa</name>
    <dbReference type="NCBI Taxonomy" id="2528007"/>
    <lineage>
        <taxon>Bacteria</taxon>
        <taxon>Pseudomonadati</taxon>
        <taxon>Planctomycetota</taxon>
        <taxon>Planctomycetia</taxon>
        <taxon>Planctomycetales</taxon>
        <taxon>Planctomycetaceae</taxon>
        <taxon>Polystyrenella</taxon>
    </lineage>
</organism>
<keyword evidence="1 7" id="KW-0808">Transferase</keyword>
<evidence type="ECO:0000259" key="6">
    <source>
        <dbReference type="PROSITE" id="PS50011"/>
    </source>
</evidence>
<keyword evidence="8" id="KW-1185">Reference proteome</keyword>
<dbReference type="GO" id="GO:0004674">
    <property type="term" value="F:protein serine/threonine kinase activity"/>
    <property type="evidence" value="ECO:0007669"/>
    <property type="project" value="UniProtKB-EC"/>
</dbReference>
<dbReference type="Gene3D" id="3.30.200.20">
    <property type="entry name" value="Phosphorylase Kinase, domain 1"/>
    <property type="match status" value="1"/>
</dbReference>
<keyword evidence="4 5" id="KW-0067">ATP-binding</keyword>
<evidence type="ECO:0000256" key="1">
    <source>
        <dbReference type="ARBA" id="ARBA00022679"/>
    </source>
</evidence>
<dbReference type="Pfam" id="PF00069">
    <property type="entry name" value="Pkinase"/>
    <property type="match status" value="1"/>
</dbReference>
<evidence type="ECO:0000313" key="8">
    <source>
        <dbReference type="Proteomes" id="UP000317178"/>
    </source>
</evidence>
<dbReference type="InterPro" id="IPR017441">
    <property type="entry name" value="Protein_kinase_ATP_BS"/>
</dbReference>
<dbReference type="SUPFAM" id="SSF56112">
    <property type="entry name" value="Protein kinase-like (PK-like)"/>
    <property type="match status" value="1"/>
</dbReference>
<dbReference type="PROSITE" id="PS50011">
    <property type="entry name" value="PROTEIN_KINASE_DOM"/>
    <property type="match status" value="1"/>
</dbReference>
<keyword evidence="2 5" id="KW-0547">Nucleotide-binding</keyword>
<keyword evidence="3 7" id="KW-0418">Kinase</keyword>
<reference evidence="7 8" key="1">
    <citation type="submission" date="2019-02" db="EMBL/GenBank/DDBJ databases">
        <title>Deep-cultivation of Planctomycetes and their phenomic and genomic characterization uncovers novel biology.</title>
        <authorList>
            <person name="Wiegand S."/>
            <person name="Jogler M."/>
            <person name="Boedeker C."/>
            <person name="Pinto D."/>
            <person name="Vollmers J."/>
            <person name="Rivas-Marin E."/>
            <person name="Kohn T."/>
            <person name="Peeters S.H."/>
            <person name="Heuer A."/>
            <person name="Rast P."/>
            <person name="Oberbeckmann S."/>
            <person name="Bunk B."/>
            <person name="Jeske O."/>
            <person name="Meyerdierks A."/>
            <person name="Storesund J.E."/>
            <person name="Kallscheuer N."/>
            <person name="Luecker S."/>
            <person name="Lage O.M."/>
            <person name="Pohl T."/>
            <person name="Merkel B.J."/>
            <person name="Hornburger P."/>
            <person name="Mueller R.-W."/>
            <person name="Bruemmer F."/>
            <person name="Labrenz M."/>
            <person name="Spormann A.M."/>
            <person name="Op den Camp H."/>
            <person name="Overmann J."/>
            <person name="Amann R."/>
            <person name="Jetten M.S.M."/>
            <person name="Mascher T."/>
            <person name="Medema M.H."/>
            <person name="Devos D.P."/>
            <person name="Kaster A.-K."/>
            <person name="Ovreas L."/>
            <person name="Rohde M."/>
            <person name="Galperin M.Y."/>
            <person name="Jogler C."/>
        </authorList>
    </citation>
    <scope>NUCLEOTIDE SEQUENCE [LARGE SCALE GENOMIC DNA]</scope>
    <source>
        <strain evidence="7 8">Pla110</strain>
    </source>
</reference>
<dbReference type="EMBL" id="CP036281">
    <property type="protein sequence ID" value="QDU80129.1"/>
    <property type="molecule type" value="Genomic_DNA"/>
</dbReference>
<dbReference type="PANTHER" id="PTHR43289:SF6">
    <property type="entry name" value="SERINE_THREONINE-PROTEIN KINASE NEKL-3"/>
    <property type="match status" value="1"/>
</dbReference>
<dbReference type="Gene3D" id="1.10.510.10">
    <property type="entry name" value="Transferase(Phosphotransferase) domain 1"/>
    <property type="match status" value="1"/>
</dbReference>
<dbReference type="EC" id="2.7.11.1" evidence="7"/>
<dbReference type="InterPro" id="IPR008271">
    <property type="entry name" value="Ser/Thr_kinase_AS"/>
</dbReference>
<dbReference type="AlphaFoldDB" id="A0A518CLN3"/>
<proteinExistence type="predicted"/>
<dbReference type="Proteomes" id="UP000317178">
    <property type="component" value="Chromosome"/>
</dbReference>
<protein>
    <submittedName>
        <fullName evidence="7">Serine/threonine-protein kinase PrkC</fullName>
        <ecNumber evidence="7">2.7.11.1</ecNumber>
    </submittedName>
</protein>
<evidence type="ECO:0000313" key="7">
    <source>
        <dbReference type="EMBL" id="QDU80129.1"/>
    </source>
</evidence>
<dbReference type="OrthoDB" id="263922at2"/>
<dbReference type="PROSITE" id="PS00108">
    <property type="entry name" value="PROTEIN_KINASE_ST"/>
    <property type="match status" value="1"/>
</dbReference>
<accession>A0A518CLN3</accession>
<evidence type="ECO:0000256" key="3">
    <source>
        <dbReference type="ARBA" id="ARBA00022777"/>
    </source>
</evidence>
<feature type="binding site" evidence="5">
    <location>
        <position position="192"/>
    </location>
    <ligand>
        <name>ATP</name>
        <dbReference type="ChEBI" id="CHEBI:30616"/>
    </ligand>
</feature>
<dbReference type="PROSITE" id="PS00107">
    <property type="entry name" value="PROTEIN_KINASE_ATP"/>
    <property type="match status" value="1"/>
</dbReference>
<dbReference type="CDD" id="cd14014">
    <property type="entry name" value="STKc_PknB_like"/>
    <property type="match status" value="1"/>
</dbReference>
<feature type="domain" description="Protein kinase" evidence="6">
    <location>
        <begin position="163"/>
        <end position="425"/>
    </location>
</feature>
<dbReference type="InterPro" id="IPR000719">
    <property type="entry name" value="Prot_kinase_dom"/>
</dbReference>
<dbReference type="RefSeq" id="WP_144995271.1">
    <property type="nucleotide sequence ID" value="NZ_CP036281.1"/>
</dbReference>